<dbReference type="OrthoDB" id="766723at2"/>
<keyword evidence="1" id="KW-0472">Membrane</keyword>
<evidence type="ECO:0000256" key="1">
    <source>
        <dbReference type="SAM" id="Phobius"/>
    </source>
</evidence>
<sequence>MEKPDATIRMRLPMPMGKALFAGVLLFIGFVACLIVCFEYQAQLEAFLGIRLTQISMIPLMIVLAIPWIIMAWVFIRKFAHYGILSLFTDRLTITSIESKKMIRNYPASAIVFVKIQQPSFRFTFQENNRLNSINMSVDKDCQHQLIDFNPVFHAFIQRNKIPIQEGVVL</sequence>
<comment type="caution">
    <text evidence="2">The sequence shown here is derived from an EMBL/GenBank/DDBJ whole genome shotgun (WGS) entry which is preliminary data.</text>
</comment>
<keyword evidence="3" id="KW-1185">Reference proteome</keyword>
<protein>
    <submittedName>
        <fullName evidence="2">Uncharacterized protein</fullName>
    </submittedName>
</protein>
<reference evidence="2 3" key="1">
    <citation type="submission" date="2015-01" db="EMBL/GenBank/DDBJ databases">
        <title>Draft genome sequence of Pedobacter sp. NL19 isolated from sludge of an effluent treatment pond in an abandoned uranium mine.</title>
        <authorList>
            <person name="Santos T."/>
            <person name="Caetano T."/>
            <person name="Covas C."/>
            <person name="Cruz A."/>
            <person name="Mendo S."/>
        </authorList>
    </citation>
    <scope>NUCLEOTIDE SEQUENCE [LARGE SCALE GENOMIC DNA]</scope>
    <source>
        <strain evidence="2 3">NL19</strain>
    </source>
</reference>
<organism evidence="2 3">
    <name type="scientific">Pedobacter lusitanus</name>
    <dbReference type="NCBI Taxonomy" id="1503925"/>
    <lineage>
        <taxon>Bacteria</taxon>
        <taxon>Pseudomonadati</taxon>
        <taxon>Bacteroidota</taxon>
        <taxon>Sphingobacteriia</taxon>
        <taxon>Sphingobacteriales</taxon>
        <taxon>Sphingobacteriaceae</taxon>
        <taxon>Pedobacter</taxon>
    </lineage>
</organism>
<dbReference type="Proteomes" id="UP000032049">
    <property type="component" value="Unassembled WGS sequence"/>
</dbReference>
<feature type="transmembrane region" description="Helical" evidence="1">
    <location>
        <begin position="54"/>
        <end position="76"/>
    </location>
</feature>
<name>A0A0D0GTD5_9SPHI</name>
<dbReference type="PROSITE" id="PS51257">
    <property type="entry name" value="PROKAR_LIPOPROTEIN"/>
    <property type="match status" value="1"/>
</dbReference>
<keyword evidence="1" id="KW-1133">Transmembrane helix</keyword>
<dbReference type="RefSeq" id="WP_041880244.1">
    <property type="nucleotide sequence ID" value="NZ_CP157278.1"/>
</dbReference>
<dbReference type="EMBL" id="JXRA01000029">
    <property type="protein sequence ID" value="KIO77731.1"/>
    <property type="molecule type" value="Genomic_DNA"/>
</dbReference>
<proteinExistence type="predicted"/>
<evidence type="ECO:0000313" key="2">
    <source>
        <dbReference type="EMBL" id="KIO77731.1"/>
    </source>
</evidence>
<keyword evidence="1" id="KW-0812">Transmembrane</keyword>
<accession>A0A0D0GTD5</accession>
<gene>
    <name evidence="2" type="ORF">TH53_07285</name>
</gene>
<evidence type="ECO:0000313" key="3">
    <source>
        <dbReference type="Proteomes" id="UP000032049"/>
    </source>
</evidence>
<feature type="transmembrane region" description="Helical" evidence="1">
    <location>
        <begin position="20"/>
        <end position="42"/>
    </location>
</feature>
<dbReference type="AlphaFoldDB" id="A0A0D0GTD5"/>